<proteinExistence type="predicted"/>
<reference evidence="4" key="1">
    <citation type="journal article" date="2019" name="Int. J. Syst. Evol. Microbiol.">
        <title>The Global Catalogue of Microorganisms (GCM) 10K type strain sequencing project: providing services to taxonomists for standard genome sequencing and annotation.</title>
        <authorList>
            <consortium name="The Broad Institute Genomics Platform"/>
            <consortium name="The Broad Institute Genome Sequencing Center for Infectious Disease"/>
            <person name="Wu L."/>
            <person name="Ma J."/>
        </authorList>
    </citation>
    <scope>NUCLEOTIDE SEQUENCE [LARGE SCALE GENOMIC DNA]</scope>
    <source>
        <strain evidence="4">KCTC 62164</strain>
    </source>
</reference>
<dbReference type="EMBL" id="JBHRSL010000010">
    <property type="protein sequence ID" value="MFC3052372.1"/>
    <property type="molecule type" value="Genomic_DNA"/>
</dbReference>
<gene>
    <name evidence="3" type="ORF">ACFOKA_10705</name>
</gene>
<comment type="caution">
    <text evidence="3">The sequence shown here is derived from an EMBL/GenBank/DDBJ whole genome shotgun (WGS) entry which is preliminary data.</text>
</comment>
<name>A0ABV7D605_9PROT</name>
<dbReference type="RefSeq" id="WP_228073649.1">
    <property type="nucleotide sequence ID" value="NZ_CP061205.1"/>
</dbReference>
<feature type="domain" description="YspA cpYpsA-related SLOG" evidence="2">
    <location>
        <begin position="186"/>
        <end position="250"/>
    </location>
</feature>
<evidence type="ECO:0000313" key="3">
    <source>
        <dbReference type="EMBL" id="MFC3052372.1"/>
    </source>
</evidence>
<evidence type="ECO:0000259" key="2">
    <source>
        <dbReference type="Pfam" id="PF10686"/>
    </source>
</evidence>
<evidence type="ECO:0000313" key="4">
    <source>
        <dbReference type="Proteomes" id="UP001595444"/>
    </source>
</evidence>
<keyword evidence="4" id="KW-1185">Reference proteome</keyword>
<organism evidence="3 4">
    <name type="scientific">Kordiimonas pumila</name>
    <dbReference type="NCBI Taxonomy" id="2161677"/>
    <lineage>
        <taxon>Bacteria</taxon>
        <taxon>Pseudomonadati</taxon>
        <taxon>Pseudomonadota</taxon>
        <taxon>Alphaproteobacteria</taxon>
        <taxon>Kordiimonadales</taxon>
        <taxon>Kordiimonadaceae</taxon>
        <taxon>Kordiimonas</taxon>
    </lineage>
</organism>
<sequence>MFIEESPTAKAITEMTLYGKRPFSDELDHRPLPDSDDLANGLSDSFDVLTGLFADTRLEDDLQGILWGFVNVFQRKVTQVQKALDQNEDQQRKSQRQQDGSEVKSVELEDLITEGRTMLEQRQVFELMRDVGSELFEAKTGSVWQPRAGSTVNHQSMTASMITSRDYLKAKRKAETQLNVPDGTLIAFAGGMEFEDVNAIYSALDKVKANNPDMVLMHGGAKKGAELIAAKWAANRRVTAIIFAPDWERHNRAAPFKRNDLMLAQAPKGVVIFPGSGITENLADKARALSIKVFRPVK</sequence>
<protein>
    <submittedName>
        <fullName evidence="3">DUF2493 domain-containing protein</fullName>
    </submittedName>
</protein>
<dbReference type="Pfam" id="PF10686">
    <property type="entry name" value="YAcAr"/>
    <property type="match status" value="1"/>
</dbReference>
<dbReference type="Proteomes" id="UP001595444">
    <property type="component" value="Unassembled WGS sequence"/>
</dbReference>
<dbReference type="InterPro" id="IPR019627">
    <property type="entry name" value="YAcAr"/>
</dbReference>
<evidence type="ECO:0000256" key="1">
    <source>
        <dbReference type="SAM" id="MobiDB-lite"/>
    </source>
</evidence>
<accession>A0ABV7D605</accession>
<feature type="region of interest" description="Disordered" evidence="1">
    <location>
        <begin position="85"/>
        <end position="106"/>
    </location>
</feature>